<comment type="catalytic activity">
    <reaction evidence="1">
        <text>(6R)-NADPHX = (6S)-NADPHX</text>
        <dbReference type="Rhea" id="RHEA:32227"/>
        <dbReference type="ChEBI" id="CHEBI:64076"/>
        <dbReference type="ChEBI" id="CHEBI:64077"/>
        <dbReference type="EC" id="5.1.99.6"/>
    </reaction>
</comment>
<gene>
    <name evidence="1" type="primary">nnrE</name>
    <name evidence="3" type="ORF">F6B42_09635</name>
</gene>
<keyword evidence="1" id="KW-0630">Potassium</keyword>
<keyword evidence="4" id="KW-1185">Reference proteome</keyword>
<dbReference type="GO" id="GO:0000166">
    <property type="term" value="F:nucleotide binding"/>
    <property type="evidence" value="ECO:0007669"/>
    <property type="project" value="UniProtKB-KW"/>
</dbReference>
<keyword evidence="1" id="KW-0520">NAD</keyword>
<comment type="caution">
    <text evidence="3">The sequence shown here is derived from an EMBL/GenBank/DDBJ whole genome shotgun (WGS) entry which is preliminary data.</text>
</comment>
<dbReference type="Pfam" id="PF03853">
    <property type="entry name" value="YjeF_N"/>
    <property type="match status" value="1"/>
</dbReference>
<keyword evidence="1" id="KW-0521">NADP</keyword>
<comment type="cofactor">
    <cofactor evidence="1">
        <name>K(+)</name>
        <dbReference type="ChEBI" id="CHEBI:29103"/>
    </cofactor>
    <text evidence="1">Binds 1 potassium ion per subunit.</text>
</comment>
<dbReference type="OrthoDB" id="9806925at2"/>
<reference evidence="4" key="1">
    <citation type="submission" date="2019-09" db="EMBL/GenBank/DDBJ databases">
        <title>Mumia zhuanghuii sp. nov. isolated from the intestinal contents of plateau pika (Ochotona curzoniae) in the Qinghai-Tibet plateau of China.</title>
        <authorList>
            <person name="Tian Z."/>
        </authorList>
    </citation>
    <scope>NUCLEOTIDE SEQUENCE [LARGE SCALE GENOMIC DNA]</scope>
    <source>
        <strain evidence="4">DSM 25564</strain>
    </source>
</reference>
<dbReference type="EC" id="5.1.99.6" evidence="1"/>
<comment type="similarity">
    <text evidence="1">Belongs to the NnrE/AIBP family.</text>
</comment>
<keyword evidence="1 3" id="KW-0413">Isomerase</keyword>
<dbReference type="HAMAP" id="MF_01966">
    <property type="entry name" value="NADHX_epimerase"/>
    <property type="match status" value="1"/>
</dbReference>
<dbReference type="SUPFAM" id="SSF64153">
    <property type="entry name" value="YjeF N-terminal domain-like"/>
    <property type="match status" value="1"/>
</dbReference>
<keyword evidence="1" id="KW-0547">Nucleotide-binding</keyword>
<dbReference type="Gene3D" id="3.40.50.10260">
    <property type="entry name" value="YjeF N-terminal domain"/>
    <property type="match status" value="1"/>
</dbReference>
<dbReference type="AlphaFoldDB" id="A0A5J5IVX4"/>
<dbReference type="InterPro" id="IPR036652">
    <property type="entry name" value="YjeF_N_dom_sf"/>
</dbReference>
<keyword evidence="1" id="KW-0479">Metal-binding</keyword>
<comment type="function">
    <text evidence="1">Catalyzes the epimerization of the S- and R-forms of NAD(P)HX, a damaged form of NAD(P)H that is a result of enzymatic or heat-dependent hydration. This is a prerequisite for the S-specific NAD(P)H-hydrate dehydratase to allow the repair of both epimers of NAD(P)HX.</text>
</comment>
<feature type="binding site" evidence="1">
    <location>
        <begin position="66"/>
        <end position="70"/>
    </location>
    <ligand>
        <name>(6S)-NADPHX</name>
        <dbReference type="ChEBI" id="CHEBI:64076"/>
    </ligand>
</feature>
<dbReference type="EMBL" id="VYRZ01000002">
    <property type="protein sequence ID" value="KAA9087202.1"/>
    <property type="molecule type" value="Genomic_DNA"/>
</dbReference>
<evidence type="ECO:0000313" key="4">
    <source>
        <dbReference type="Proteomes" id="UP000327039"/>
    </source>
</evidence>
<accession>A0A5J5IVX4</accession>
<evidence type="ECO:0000313" key="3">
    <source>
        <dbReference type="EMBL" id="KAA9087202.1"/>
    </source>
</evidence>
<feature type="domain" description="YjeF N-terminal" evidence="2">
    <location>
        <begin position="16"/>
        <end position="223"/>
    </location>
</feature>
<sequence>MPDAEAVTGEALIRPAYTADQVRAAEAPLLTAGEPLMDRAAAALATIVGRVTPAGRRILVLVGGGDNGGDALLAGAALAESDREVDILTVADRSHERGAAAARAAGCRRVELAEAVVAAEAGEYAVIVDGMLGIGARGGLRGAAGETAATLSGAVGRDRTPVIAVDLPSGLDPDTGEAGADVLPASTTVTFGAPKIGLARGRGAQLAGRVVLVELGLALTEADSPGTVTAEIYRA</sequence>
<dbReference type="RefSeq" id="WP_150419399.1">
    <property type="nucleotide sequence ID" value="NZ_VYRZ01000002.1"/>
</dbReference>
<feature type="binding site" evidence="1">
    <location>
        <position position="129"/>
    </location>
    <ligand>
        <name>K(+)</name>
        <dbReference type="ChEBI" id="CHEBI:29103"/>
    </ligand>
</feature>
<name>A0A5J5IVX4_9MICO</name>
<evidence type="ECO:0000256" key="1">
    <source>
        <dbReference type="HAMAP-Rule" id="MF_01966"/>
    </source>
</evidence>
<protein>
    <recommendedName>
        <fullName evidence="1">NAD(P)H-hydrate epimerase</fullName>
        <ecNumber evidence="1">5.1.99.6</ecNumber>
    </recommendedName>
    <alternativeName>
        <fullName evidence="1">NAD(P)HX epimerase</fullName>
    </alternativeName>
</protein>
<dbReference type="PROSITE" id="PS51385">
    <property type="entry name" value="YJEF_N"/>
    <property type="match status" value="1"/>
</dbReference>
<dbReference type="Proteomes" id="UP000327039">
    <property type="component" value="Unassembled WGS sequence"/>
</dbReference>
<dbReference type="NCBIfam" id="TIGR00197">
    <property type="entry name" value="yjeF_nterm"/>
    <property type="match status" value="1"/>
</dbReference>
<comment type="caution">
    <text evidence="1">Lacks conserved residue(s) required for the propagation of feature annotation.</text>
</comment>
<evidence type="ECO:0000259" key="2">
    <source>
        <dbReference type="PROSITE" id="PS51385"/>
    </source>
</evidence>
<feature type="binding site" evidence="1">
    <location>
        <position position="67"/>
    </location>
    <ligand>
        <name>K(+)</name>
        <dbReference type="ChEBI" id="CHEBI:29103"/>
    </ligand>
</feature>
<feature type="binding site" evidence="1">
    <location>
        <position position="169"/>
    </location>
    <ligand>
        <name>K(+)</name>
        <dbReference type="ChEBI" id="CHEBI:29103"/>
    </ligand>
</feature>
<dbReference type="GO" id="GO:0046872">
    <property type="term" value="F:metal ion binding"/>
    <property type="evidence" value="ECO:0007669"/>
    <property type="project" value="UniProtKB-KW"/>
</dbReference>
<feature type="binding site" evidence="1">
    <location>
        <begin position="133"/>
        <end position="139"/>
    </location>
    <ligand>
        <name>(6S)-NADPHX</name>
        <dbReference type="ChEBI" id="CHEBI:64076"/>
    </ligand>
</feature>
<dbReference type="GO" id="GO:0052856">
    <property type="term" value="F:NAD(P)HX epimerase activity"/>
    <property type="evidence" value="ECO:0007669"/>
    <property type="project" value="UniProtKB-UniRule"/>
</dbReference>
<organism evidence="3 4">
    <name type="scientific">Microbacterium radiodurans</name>
    <dbReference type="NCBI Taxonomy" id="661398"/>
    <lineage>
        <taxon>Bacteria</taxon>
        <taxon>Bacillati</taxon>
        <taxon>Actinomycetota</taxon>
        <taxon>Actinomycetes</taxon>
        <taxon>Micrococcales</taxon>
        <taxon>Microbacteriaceae</taxon>
        <taxon>Microbacterium</taxon>
    </lineage>
</organism>
<feature type="binding site" evidence="1">
    <location>
        <position position="166"/>
    </location>
    <ligand>
        <name>(6S)-NADPHX</name>
        <dbReference type="ChEBI" id="CHEBI:64076"/>
    </ligand>
</feature>
<proteinExistence type="inferred from homology"/>
<comment type="catalytic activity">
    <reaction evidence="1">
        <text>(6R)-NADHX = (6S)-NADHX</text>
        <dbReference type="Rhea" id="RHEA:32215"/>
        <dbReference type="ChEBI" id="CHEBI:64074"/>
        <dbReference type="ChEBI" id="CHEBI:64075"/>
        <dbReference type="EC" id="5.1.99.6"/>
    </reaction>
</comment>
<dbReference type="InterPro" id="IPR004443">
    <property type="entry name" value="YjeF_N_dom"/>
</dbReference>